<comment type="caution">
    <text evidence="10">The sequence shown here is derived from an EMBL/GenBank/DDBJ whole genome shotgun (WGS) entry which is preliminary data.</text>
</comment>
<evidence type="ECO:0000256" key="5">
    <source>
        <dbReference type="ARBA" id="ARBA00022889"/>
    </source>
</evidence>
<organism evidence="10 11">
    <name type="scientific">Streptomyces chengmaiensis</name>
    <dbReference type="NCBI Taxonomy" id="3040919"/>
    <lineage>
        <taxon>Bacteria</taxon>
        <taxon>Bacillati</taxon>
        <taxon>Actinomycetota</taxon>
        <taxon>Actinomycetes</taxon>
        <taxon>Kitasatosporales</taxon>
        <taxon>Streptomycetaceae</taxon>
        <taxon>Streptomyces</taxon>
    </lineage>
</organism>
<sequence length="79" mass="7449">MKTAKKAAVVLAAAGLAAGAAAGNAFADSGAQGSVADSPGVGSGNVGQMPVHVPTIVCGNTAQLIGALNPTFGNICVNE</sequence>
<evidence type="ECO:0000256" key="4">
    <source>
        <dbReference type="ARBA" id="ARBA00022729"/>
    </source>
</evidence>
<dbReference type="PROSITE" id="PS51884">
    <property type="entry name" value="CHAPLIN"/>
    <property type="match status" value="1"/>
</dbReference>
<keyword evidence="4 8" id="KW-0732">Signal</keyword>
<keyword evidence="11" id="KW-1185">Reference proteome</keyword>
<feature type="chain" id="PRO_5046037814" evidence="8">
    <location>
        <begin position="28"/>
        <end position="79"/>
    </location>
</feature>
<reference evidence="10 11" key="1">
    <citation type="submission" date="2023-04" db="EMBL/GenBank/DDBJ databases">
        <title>Streptomyces chengmaiensis sp. nov. isolated from the stem of mangrove plant in Hainan.</title>
        <authorList>
            <person name="Huang X."/>
            <person name="Zhou S."/>
            <person name="Chu X."/>
            <person name="Xie Y."/>
            <person name="Lin Y."/>
        </authorList>
    </citation>
    <scope>NUCLEOTIDE SEQUENCE [LARGE SCALE GENOMIC DNA]</scope>
    <source>
        <strain evidence="10 11">HNM0663</strain>
    </source>
</reference>
<proteinExistence type="predicted"/>
<dbReference type="RefSeq" id="WP_279932806.1">
    <property type="nucleotide sequence ID" value="NZ_JARWBG010000071.1"/>
</dbReference>
<evidence type="ECO:0000259" key="9">
    <source>
        <dbReference type="PROSITE" id="PS51884"/>
    </source>
</evidence>
<gene>
    <name evidence="10" type="ORF">QCN29_33130</name>
</gene>
<keyword evidence="6 7" id="KW-0034">Amyloid</keyword>
<evidence type="ECO:0000256" key="3">
    <source>
        <dbReference type="ARBA" id="ARBA00022525"/>
    </source>
</evidence>
<dbReference type="Pfam" id="PF03777">
    <property type="entry name" value="ChpA-C"/>
    <property type="match status" value="1"/>
</dbReference>
<protein>
    <submittedName>
        <fullName evidence="10">Chaplin</fullName>
    </submittedName>
</protein>
<keyword evidence="5" id="KW-0130">Cell adhesion</keyword>
<evidence type="ECO:0000256" key="2">
    <source>
        <dbReference type="ARBA" id="ARBA00022512"/>
    </source>
</evidence>
<evidence type="ECO:0000256" key="8">
    <source>
        <dbReference type="SAM" id="SignalP"/>
    </source>
</evidence>
<comment type="subcellular location">
    <subcellularLocation>
        <location evidence="1">Secreted</location>
        <location evidence="1">Cell wall</location>
    </subcellularLocation>
</comment>
<evidence type="ECO:0000256" key="6">
    <source>
        <dbReference type="ARBA" id="ARBA00023087"/>
    </source>
</evidence>
<dbReference type="InterPro" id="IPR005528">
    <property type="entry name" value="ChpA-H"/>
</dbReference>
<name>A0ABT6HXX3_9ACTN</name>
<keyword evidence="2" id="KW-0134">Cell wall</keyword>
<dbReference type="EMBL" id="JARWBG010000071">
    <property type="protein sequence ID" value="MDH2393525.1"/>
    <property type="molecule type" value="Genomic_DNA"/>
</dbReference>
<accession>A0ABT6HXX3</accession>
<evidence type="ECO:0000256" key="1">
    <source>
        <dbReference type="ARBA" id="ARBA00004191"/>
    </source>
</evidence>
<feature type="domain" description="Chaplin" evidence="9">
    <location>
        <begin position="38"/>
        <end position="78"/>
    </location>
</feature>
<keyword evidence="3" id="KW-0964">Secreted</keyword>
<feature type="signal peptide" evidence="8">
    <location>
        <begin position="1"/>
        <end position="27"/>
    </location>
</feature>
<evidence type="ECO:0000313" key="11">
    <source>
        <dbReference type="Proteomes" id="UP001223144"/>
    </source>
</evidence>
<evidence type="ECO:0000256" key="7">
    <source>
        <dbReference type="PROSITE-ProRule" id="PRU01232"/>
    </source>
</evidence>
<evidence type="ECO:0000313" key="10">
    <source>
        <dbReference type="EMBL" id="MDH2393525.1"/>
    </source>
</evidence>
<dbReference type="Proteomes" id="UP001223144">
    <property type="component" value="Unassembled WGS sequence"/>
</dbReference>